<dbReference type="EMBL" id="LR796726">
    <property type="protein sequence ID" value="CAB4162141.1"/>
    <property type="molecule type" value="Genomic_DNA"/>
</dbReference>
<dbReference type="SUPFAM" id="SSF56300">
    <property type="entry name" value="Metallo-dependent phosphatases"/>
    <property type="match status" value="1"/>
</dbReference>
<accession>A0A6J5NXZ4</accession>
<sequence>MPYHHEAAVKNIVKLARREKFDTVLVVGDEIDFQSISKWSEGTPLAYTEDLHADRETCKQVLWDLGEYSSEMHIIRSNHTDRLYNTLLKVPGLINLPELQYPAFMGFAEMGMTYHRKAYEFHPDWILCHGDEGSMSQHAGITALNLAKKFGKSVLAGHSHRLGMSAYSEGVNGHYRALYGVEVGNLMDRKKASYIRYGSANWQMGFAILEAVGKTLTPTLVPINKDGSFTALGRYYG</sequence>
<gene>
    <name evidence="1" type="ORF">UFOVP789_22</name>
</gene>
<reference evidence="1" key="1">
    <citation type="submission" date="2020-04" db="EMBL/GenBank/DDBJ databases">
        <authorList>
            <person name="Chiriac C."/>
            <person name="Salcher M."/>
            <person name="Ghai R."/>
            <person name="Kavagutti S V."/>
        </authorList>
    </citation>
    <scope>NUCLEOTIDE SEQUENCE</scope>
</reference>
<organism evidence="1">
    <name type="scientific">uncultured Caudovirales phage</name>
    <dbReference type="NCBI Taxonomy" id="2100421"/>
    <lineage>
        <taxon>Viruses</taxon>
        <taxon>Duplodnaviria</taxon>
        <taxon>Heunggongvirae</taxon>
        <taxon>Uroviricota</taxon>
        <taxon>Caudoviricetes</taxon>
        <taxon>Peduoviridae</taxon>
        <taxon>Maltschvirus</taxon>
        <taxon>Maltschvirus maltsch</taxon>
    </lineage>
</organism>
<evidence type="ECO:0000313" key="1">
    <source>
        <dbReference type="EMBL" id="CAB4162141.1"/>
    </source>
</evidence>
<proteinExistence type="predicted"/>
<name>A0A6J5NXZ4_9CAUD</name>
<dbReference type="InterPro" id="IPR029052">
    <property type="entry name" value="Metallo-depent_PP-like"/>
</dbReference>
<evidence type="ECO:0008006" key="2">
    <source>
        <dbReference type="Google" id="ProtNLM"/>
    </source>
</evidence>
<protein>
    <recommendedName>
        <fullName evidence="2">Calcineurin-like phosphoesterase domain-containing protein</fullName>
    </recommendedName>
</protein>